<dbReference type="InterPro" id="IPR027886">
    <property type="entry name" value="SPMIP4"/>
</dbReference>
<reference evidence="2 3" key="1">
    <citation type="submission" date="2021-06" db="EMBL/GenBank/DDBJ databases">
        <title>Chromosome-level genome assembly of the red-tail catfish (Hemibagrus wyckioides).</title>
        <authorList>
            <person name="Shao F."/>
        </authorList>
    </citation>
    <scope>NUCLEOTIDE SEQUENCE [LARGE SCALE GENOMIC DNA]</scope>
    <source>
        <strain evidence="2">EC202008001</strain>
        <tissue evidence="2">Blood</tissue>
    </source>
</reference>
<dbReference type="PANTHER" id="PTHR31393:SF2">
    <property type="entry name" value="CHROMOSOME 7 OPEN READING FRAME 31"/>
    <property type="match status" value="1"/>
</dbReference>
<accession>A0A9D3SUZ5</accession>
<evidence type="ECO:0000256" key="1">
    <source>
        <dbReference type="SAM" id="MobiDB-lite"/>
    </source>
</evidence>
<name>A0A9D3SUZ5_9TELE</name>
<dbReference type="OrthoDB" id="10040207at2759"/>
<evidence type="ECO:0000313" key="2">
    <source>
        <dbReference type="EMBL" id="KAG7335930.1"/>
    </source>
</evidence>
<dbReference type="PANTHER" id="PTHR31393">
    <property type="entry name" value="C5ORF31"/>
    <property type="match status" value="1"/>
</dbReference>
<feature type="compositionally biased region" description="Polar residues" evidence="1">
    <location>
        <begin position="201"/>
        <end position="210"/>
    </location>
</feature>
<dbReference type="GO" id="GO:0005813">
    <property type="term" value="C:centrosome"/>
    <property type="evidence" value="ECO:0007669"/>
    <property type="project" value="TreeGrafter"/>
</dbReference>
<protein>
    <submittedName>
        <fullName evidence="2">Uncharacterized protein</fullName>
    </submittedName>
</protein>
<dbReference type="Proteomes" id="UP000824219">
    <property type="component" value="Linkage Group LG01"/>
</dbReference>
<gene>
    <name evidence="2" type="ORF">KOW79_000623</name>
</gene>
<proteinExistence type="predicted"/>
<comment type="caution">
    <text evidence="2">The sequence shown here is derived from an EMBL/GenBank/DDBJ whole genome shotgun (WGS) entry which is preliminary data.</text>
</comment>
<keyword evidence="3" id="KW-1185">Reference proteome</keyword>
<dbReference type="AlphaFoldDB" id="A0A9D3SUZ5"/>
<evidence type="ECO:0000313" key="3">
    <source>
        <dbReference type="Proteomes" id="UP000824219"/>
    </source>
</evidence>
<organism evidence="2 3">
    <name type="scientific">Hemibagrus wyckioides</name>
    <dbReference type="NCBI Taxonomy" id="337641"/>
    <lineage>
        <taxon>Eukaryota</taxon>
        <taxon>Metazoa</taxon>
        <taxon>Chordata</taxon>
        <taxon>Craniata</taxon>
        <taxon>Vertebrata</taxon>
        <taxon>Euteleostomi</taxon>
        <taxon>Actinopterygii</taxon>
        <taxon>Neopterygii</taxon>
        <taxon>Teleostei</taxon>
        <taxon>Ostariophysi</taxon>
        <taxon>Siluriformes</taxon>
        <taxon>Bagridae</taxon>
        <taxon>Hemibagrus</taxon>
    </lineage>
</organism>
<feature type="region of interest" description="Disordered" evidence="1">
    <location>
        <begin position="201"/>
        <end position="221"/>
    </location>
</feature>
<sequence>MDSLPGTGPTNPIKLDDFNEKTITLITGEMNPYTAQLRERSCPVFLPPRPLEGRKARILQNQRHLENPCPLFSSSFFPEPPDTGMFFTQTHGPLEAIANTTQHKPYSTSLKDEMFRWNQVNESSQTCQVVFNNTTCMCDVCCQRNCVCKLSESDVTKPHTSMNKPAVTVNDRGNINLEPGFAPNTLQAVLQETEMNQRDLSNSRTQNDVKNNPFELKCTAPPSAEETNRHVRFEQTVNDFEKEEKTKCGSCTSPSIHPRFSRGSFGYGIKRNSRDLESDLLELQDSFSQTKAHRIFHESLQDATVDLRDNHYTGRKHVFYGFNSYYFH</sequence>
<dbReference type="EMBL" id="JAHKSW010000001">
    <property type="protein sequence ID" value="KAG7335930.1"/>
    <property type="molecule type" value="Genomic_DNA"/>
</dbReference>